<name>A0A2P5TQ77_9GAMM</name>
<comment type="caution">
    <text evidence="2">The sequence shown here is derived from an EMBL/GenBank/DDBJ whole genome shotgun (WGS) entry which is preliminary data.</text>
</comment>
<dbReference type="EMBL" id="MPZM01000004">
    <property type="protein sequence ID" value="PPL17894.1"/>
    <property type="molecule type" value="Genomic_DNA"/>
</dbReference>
<organism evidence="2 3">
    <name type="scientific">Oceanisphaera arctica</name>
    <dbReference type="NCBI Taxonomy" id="641510"/>
    <lineage>
        <taxon>Bacteria</taxon>
        <taxon>Pseudomonadati</taxon>
        <taxon>Pseudomonadota</taxon>
        <taxon>Gammaproteobacteria</taxon>
        <taxon>Aeromonadales</taxon>
        <taxon>Aeromonadaceae</taxon>
        <taxon>Oceanisphaera</taxon>
    </lineage>
</organism>
<evidence type="ECO:0000313" key="2">
    <source>
        <dbReference type="EMBL" id="PPL17894.1"/>
    </source>
</evidence>
<evidence type="ECO:0000256" key="1">
    <source>
        <dbReference type="SAM" id="MobiDB-lite"/>
    </source>
</evidence>
<proteinExistence type="predicted"/>
<sequence>MGAQKCHLTARDGGNAGTAGAFSGPGISRSRETLPAASLPASAFMADNTDKQRRRPKEGKAICSADLLLRRVGVAGPLPDLHEHPKYRTFVKFPFLRLRALAFPAQPSTIYPIAVRLTAGLFQRPSGNQLIF</sequence>
<accession>A0A2P5TQ77</accession>
<gene>
    <name evidence="2" type="ORF">UN63_03310</name>
</gene>
<keyword evidence="3" id="KW-1185">Reference proteome</keyword>
<protein>
    <submittedName>
        <fullName evidence="2">Uncharacterized protein</fullName>
    </submittedName>
</protein>
<feature type="region of interest" description="Disordered" evidence="1">
    <location>
        <begin position="1"/>
        <end position="31"/>
    </location>
</feature>
<evidence type="ECO:0000313" key="3">
    <source>
        <dbReference type="Proteomes" id="UP000242231"/>
    </source>
</evidence>
<dbReference type="AlphaFoldDB" id="A0A2P5TQ77"/>
<reference evidence="3" key="1">
    <citation type="submission" date="2016-11" db="EMBL/GenBank/DDBJ databases">
        <authorList>
            <person name="Sisinthy S."/>
            <person name="Ara S."/>
            <person name="Gundlapally S.R."/>
        </authorList>
    </citation>
    <scope>NUCLEOTIDE SEQUENCE [LARGE SCALE GENOMIC DNA]</scope>
    <source>
        <strain evidence="3">V1-41</strain>
    </source>
</reference>
<dbReference type="Proteomes" id="UP000242231">
    <property type="component" value="Unassembled WGS sequence"/>
</dbReference>
<feature type="region of interest" description="Disordered" evidence="1">
    <location>
        <begin position="38"/>
        <end position="57"/>
    </location>
</feature>